<keyword evidence="3" id="KW-1185">Reference proteome</keyword>
<gene>
    <name evidence="2" type="ordered locus">COB47_0190</name>
</gene>
<feature type="transmembrane region" description="Helical" evidence="1">
    <location>
        <begin position="12"/>
        <end position="29"/>
    </location>
</feature>
<organism evidence="2 3">
    <name type="scientific">Caldicellulosiruptor obsidiansis (strain ATCC BAA-2073 / JCM 16842 / OB47)</name>
    <dbReference type="NCBI Taxonomy" id="608506"/>
    <lineage>
        <taxon>Bacteria</taxon>
        <taxon>Bacillati</taxon>
        <taxon>Bacillota</taxon>
        <taxon>Bacillota incertae sedis</taxon>
        <taxon>Caldicellulosiruptorales</taxon>
        <taxon>Caldicellulosiruptoraceae</taxon>
        <taxon>Caldicellulosiruptor</taxon>
    </lineage>
</organism>
<reference evidence="2 3" key="1">
    <citation type="journal article" date="2010" name="J. Bacteriol.">
        <title>Complete genome sequence of the cellulolytic thermophile Caldicellulosiruptor obsidiansis OB47T.</title>
        <authorList>
            <person name="Elkins J.G."/>
            <person name="Lochner A."/>
            <person name="Hamilton-Brehm S.D."/>
            <person name="Davenport K.W."/>
            <person name="Podar M."/>
            <person name="Brown S.D."/>
            <person name="Land M.L."/>
            <person name="Hauser L.J."/>
            <person name="Klingeman D.M."/>
            <person name="Raman B."/>
            <person name="Goodwin L.A."/>
            <person name="Tapia R."/>
            <person name="Meincke L.J."/>
            <person name="Detter J.C."/>
            <person name="Bruce D.C."/>
            <person name="Han C.S."/>
            <person name="Palumbo A.V."/>
            <person name="Cottingham R.W."/>
            <person name="Keller M."/>
            <person name="Graham D.E."/>
        </authorList>
    </citation>
    <scope>NUCLEOTIDE SEQUENCE [LARGE SCALE GENOMIC DNA]</scope>
    <source>
        <strain evidence="3">ATCC BAA-2073 / strain OB47</strain>
    </source>
</reference>
<dbReference type="KEGG" id="cob:COB47_0190"/>
<dbReference type="AlphaFoldDB" id="D9THI4"/>
<keyword evidence="1" id="KW-0812">Transmembrane</keyword>
<dbReference type="Proteomes" id="UP000000347">
    <property type="component" value="Chromosome"/>
</dbReference>
<keyword evidence="1" id="KW-1133">Transmembrane helix</keyword>
<keyword evidence="1" id="KW-0472">Membrane</keyword>
<proteinExistence type="predicted"/>
<evidence type="ECO:0000313" key="2">
    <source>
        <dbReference type="EMBL" id="ADL41549.1"/>
    </source>
</evidence>
<evidence type="ECO:0000256" key="1">
    <source>
        <dbReference type="SAM" id="Phobius"/>
    </source>
</evidence>
<evidence type="ECO:0000313" key="3">
    <source>
        <dbReference type="Proteomes" id="UP000000347"/>
    </source>
</evidence>
<dbReference type="HOGENOM" id="CLU_3096706_0_0_9"/>
<accession>D9THI4</accession>
<protein>
    <submittedName>
        <fullName evidence="2">Uncharacterized protein</fullName>
    </submittedName>
</protein>
<dbReference type="EMBL" id="CP002164">
    <property type="protein sequence ID" value="ADL41549.1"/>
    <property type="molecule type" value="Genomic_DNA"/>
</dbReference>
<sequence>MKVPASRREAGIYWQLISYTVVIIVKFLFPVPFKKVLHLILQFRFFDFHLK</sequence>
<name>D9THI4_CALOO</name>